<dbReference type="AlphaFoldDB" id="D5W9W3"/>
<sequence>MERRDGASVRVGAYSQAAEPRRSGRATIGAAQQNPPESTKRSLTQAFRFSADPRGMGDCVRLFASAQVPRRDQADSEQRTDQPDDPVPAVTGPHVTAIRADQA</sequence>
<dbReference type="HOGENOM" id="CLU_2258495_0_0_4"/>
<accession>D5W9W3</accession>
<dbReference type="EMBL" id="CP002013">
    <property type="protein sequence ID" value="ADG14185.1"/>
    <property type="molecule type" value="Genomic_DNA"/>
</dbReference>
<protein>
    <submittedName>
        <fullName evidence="2">Uncharacterized protein</fullName>
    </submittedName>
</protein>
<gene>
    <name evidence="2" type="ordered locus">BC1002_0074</name>
</gene>
<name>D5W9W3_PARAM</name>
<feature type="region of interest" description="Disordered" evidence="1">
    <location>
        <begin position="1"/>
        <end position="42"/>
    </location>
</feature>
<organism evidence="2 3">
    <name type="scientific">Paraburkholderia atlantica</name>
    <dbReference type="NCBI Taxonomy" id="2654982"/>
    <lineage>
        <taxon>Bacteria</taxon>
        <taxon>Pseudomonadati</taxon>
        <taxon>Pseudomonadota</taxon>
        <taxon>Betaproteobacteria</taxon>
        <taxon>Burkholderiales</taxon>
        <taxon>Burkholderiaceae</taxon>
        <taxon>Paraburkholderia</taxon>
    </lineage>
</organism>
<feature type="compositionally biased region" description="Polar residues" evidence="1">
    <location>
        <begin position="30"/>
        <end position="42"/>
    </location>
</feature>
<dbReference type="KEGG" id="bge:BC1002_0074"/>
<feature type="region of interest" description="Disordered" evidence="1">
    <location>
        <begin position="66"/>
        <end position="103"/>
    </location>
</feature>
<dbReference type="Proteomes" id="UP000002190">
    <property type="component" value="Chromosome 1"/>
</dbReference>
<evidence type="ECO:0000256" key="1">
    <source>
        <dbReference type="SAM" id="MobiDB-lite"/>
    </source>
</evidence>
<reference evidence="2 3" key="1">
    <citation type="submission" date="2010-04" db="EMBL/GenBank/DDBJ databases">
        <title>Complete sequence of chromosome 1 of Burkholderia sp. CCGE1002.</title>
        <authorList>
            <consortium name="US DOE Joint Genome Institute"/>
            <person name="Lucas S."/>
            <person name="Copeland A."/>
            <person name="Lapidus A."/>
            <person name="Cheng J.-F."/>
            <person name="Bruce D."/>
            <person name="Goodwin L."/>
            <person name="Pitluck S."/>
            <person name="Chertkov O."/>
            <person name="Detter J.C."/>
            <person name="Han C."/>
            <person name="Tapia R."/>
            <person name="Land M."/>
            <person name="Hauser L."/>
            <person name="Kyrpides N."/>
            <person name="Ovchinnikova G."/>
            <person name="Martinez-Romero E."/>
            <person name="Hernandez M.A.R."/>
            <person name="Tiedje J.M."/>
            <person name="Woyke T."/>
        </authorList>
    </citation>
    <scope>NUCLEOTIDE SEQUENCE [LARGE SCALE GENOMIC DNA]</scope>
    <source>
        <strain evidence="2 3">CCGE1002</strain>
    </source>
</reference>
<evidence type="ECO:0000313" key="2">
    <source>
        <dbReference type="EMBL" id="ADG14185.1"/>
    </source>
</evidence>
<evidence type="ECO:0000313" key="3">
    <source>
        <dbReference type="Proteomes" id="UP000002190"/>
    </source>
</evidence>
<feature type="compositionally biased region" description="Basic and acidic residues" evidence="1">
    <location>
        <begin position="69"/>
        <end position="82"/>
    </location>
</feature>
<proteinExistence type="predicted"/>
<reference evidence="2 3" key="2">
    <citation type="journal article" date="2012" name="J. Bacteriol.">
        <title>Genome Sequences of Burkholderia sp. Strains CCGE1002 and H160, Isolated from Legume Nodules in Mexico and Brazil.</title>
        <authorList>
            <person name="Ormeno-Orrillo E."/>
            <person name="Rogel M.A."/>
            <person name="Chueire L.M."/>
            <person name="Tiedje J.M."/>
            <person name="Martinez-Romero E."/>
            <person name="Hungria M."/>
        </authorList>
    </citation>
    <scope>NUCLEOTIDE SEQUENCE [LARGE SCALE GENOMIC DNA]</scope>
    <source>
        <strain evidence="2 3">CCGE1002</strain>
    </source>
</reference>